<keyword evidence="2" id="KW-1185">Reference proteome</keyword>
<comment type="caution">
    <text evidence="1">The sequence shown here is derived from an EMBL/GenBank/DDBJ whole genome shotgun (WGS) entry which is preliminary data.</text>
</comment>
<protein>
    <submittedName>
        <fullName evidence="1">Uncharacterized protein</fullName>
    </submittedName>
</protein>
<dbReference type="Proteomes" id="UP000672657">
    <property type="component" value="Unassembled WGS sequence"/>
</dbReference>
<name>A0ABN7PU34_9BURK</name>
<gene>
    <name evidence="1" type="ORF">LMG26411_00642</name>
</gene>
<dbReference type="RefSeq" id="WP_211951854.1">
    <property type="nucleotide sequence ID" value="NZ_CAJPVI010000002.1"/>
</dbReference>
<sequence>MTIDLQRPPQPTYEIPDDHICYKCSKPLIYVEQGYGWDYLKFECWHNRYAPCVHACPHFNREPGVD</sequence>
<evidence type="ECO:0000313" key="2">
    <source>
        <dbReference type="Proteomes" id="UP000672657"/>
    </source>
</evidence>
<organism evidence="1 2">
    <name type="scientific">Cupriavidus numazuensis</name>
    <dbReference type="NCBI Taxonomy" id="221992"/>
    <lineage>
        <taxon>Bacteria</taxon>
        <taxon>Pseudomonadati</taxon>
        <taxon>Pseudomonadota</taxon>
        <taxon>Betaproteobacteria</taxon>
        <taxon>Burkholderiales</taxon>
        <taxon>Burkholderiaceae</taxon>
        <taxon>Cupriavidus</taxon>
    </lineage>
</organism>
<evidence type="ECO:0000313" key="1">
    <source>
        <dbReference type="EMBL" id="CAG2132580.1"/>
    </source>
</evidence>
<accession>A0ABN7PU34</accession>
<reference evidence="1 2" key="1">
    <citation type="submission" date="2021-03" db="EMBL/GenBank/DDBJ databases">
        <authorList>
            <person name="Peeters C."/>
        </authorList>
    </citation>
    <scope>NUCLEOTIDE SEQUENCE [LARGE SCALE GENOMIC DNA]</scope>
    <source>
        <strain evidence="1 2">LMG 26411</strain>
    </source>
</reference>
<dbReference type="EMBL" id="CAJPVI010000002">
    <property type="protein sequence ID" value="CAG2132580.1"/>
    <property type="molecule type" value="Genomic_DNA"/>
</dbReference>
<proteinExistence type="predicted"/>